<dbReference type="InterPro" id="IPR021133">
    <property type="entry name" value="HEAT_type_2"/>
</dbReference>
<dbReference type="InterPro" id="IPR057407">
    <property type="entry name" value="HEAT_TANGO6"/>
</dbReference>
<dbReference type="InterPro" id="IPR011989">
    <property type="entry name" value="ARM-like"/>
</dbReference>
<evidence type="ECO:0000313" key="6">
    <source>
        <dbReference type="EMBL" id="KAL2917503.1"/>
    </source>
</evidence>
<dbReference type="PROSITE" id="PS50077">
    <property type="entry name" value="HEAT_REPEAT"/>
    <property type="match status" value="1"/>
</dbReference>
<evidence type="ECO:0000256" key="2">
    <source>
        <dbReference type="PROSITE-ProRule" id="PRU00103"/>
    </source>
</evidence>
<evidence type="ECO:0000259" key="4">
    <source>
        <dbReference type="Pfam" id="PF10363"/>
    </source>
</evidence>
<evidence type="ECO:0000259" key="5">
    <source>
        <dbReference type="Pfam" id="PF23565"/>
    </source>
</evidence>
<feature type="repeat" description="HEAT" evidence="2">
    <location>
        <begin position="363"/>
        <end position="400"/>
    </location>
</feature>
<dbReference type="Proteomes" id="UP001527925">
    <property type="component" value="Unassembled WGS sequence"/>
</dbReference>
<dbReference type="PANTHER" id="PTHR20959">
    <property type="entry name" value="TRANSPORT AND GOLGI ORGANIZATION PROTEIN 6 FAMILY MEMBER"/>
    <property type="match status" value="1"/>
</dbReference>
<dbReference type="InterPro" id="IPR039600">
    <property type="entry name" value="TANGO6/Rtp1"/>
</dbReference>
<dbReference type="InterPro" id="IPR019451">
    <property type="entry name" value="Rtp1_C1"/>
</dbReference>
<comment type="similarity">
    <text evidence="1">Belongs to the Tango6 family.</text>
</comment>
<dbReference type="PANTHER" id="PTHR20959:SF1">
    <property type="entry name" value="TRANSPORT AND GOLGI ORGANIZATION PROTEIN 6 HOMOLOG"/>
    <property type="match status" value="1"/>
</dbReference>
<feature type="compositionally biased region" description="Polar residues" evidence="3">
    <location>
        <begin position="295"/>
        <end position="306"/>
    </location>
</feature>
<gene>
    <name evidence="6" type="ORF">HK105_202784</name>
</gene>
<dbReference type="Gene3D" id="1.25.10.10">
    <property type="entry name" value="Leucine-rich Repeat Variant"/>
    <property type="match status" value="1"/>
</dbReference>
<feature type="region of interest" description="Disordered" evidence="3">
    <location>
        <begin position="292"/>
        <end position="311"/>
    </location>
</feature>
<protein>
    <recommendedName>
        <fullName evidence="8">RNA polymerase II assembly factor Rtp1 C-terminal domain-containing protein</fullName>
    </recommendedName>
</protein>
<dbReference type="EMBL" id="JADGIZ020000010">
    <property type="protein sequence ID" value="KAL2917503.1"/>
    <property type="molecule type" value="Genomic_DNA"/>
</dbReference>
<proteinExistence type="inferred from homology"/>
<keyword evidence="7" id="KW-1185">Reference proteome</keyword>
<dbReference type="Pfam" id="PF10363">
    <property type="entry name" value="RTP1_C1"/>
    <property type="match status" value="1"/>
</dbReference>
<organism evidence="6 7">
    <name type="scientific">Polyrhizophydium stewartii</name>
    <dbReference type="NCBI Taxonomy" id="2732419"/>
    <lineage>
        <taxon>Eukaryota</taxon>
        <taxon>Fungi</taxon>
        <taxon>Fungi incertae sedis</taxon>
        <taxon>Chytridiomycota</taxon>
        <taxon>Chytridiomycota incertae sedis</taxon>
        <taxon>Chytridiomycetes</taxon>
        <taxon>Rhizophydiales</taxon>
        <taxon>Rhizophydiales incertae sedis</taxon>
        <taxon>Polyrhizophydium</taxon>
    </lineage>
</organism>
<evidence type="ECO:0000313" key="7">
    <source>
        <dbReference type="Proteomes" id="UP001527925"/>
    </source>
</evidence>
<name>A0ABR4NDA0_9FUNG</name>
<evidence type="ECO:0000256" key="1">
    <source>
        <dbReference type="ARBA" id="ARBA00005724"/>
    </source>
</evidence>
<sequence length="439" mass="48273">MVHFVNMRPELGAKYFIDPILASLQAFYLDPESNLPPDSVLVADTRISTAVESIERLIAGSEPSPTLMRIISKVVPQLYFLWEKAEASKLVMRSALRQILEAFFKLADVSDAVAALYDVALKTEIVRSEAGGLSFVVPAKPLLERIRAGENQVVDLEAFCAFVAGLEQPSIVGELFLAVLEEALCEAAEMQHAAAILAMMNEFGDALLKDTRQVLQFVKSMLIDSEHEGIALALTLLKEIFSAASLDLDDDAQRVIADIRIILQTLTQHPDEDIRAASREIRAAMAARLAPANVGPSSSQDTLSSTAQDAAAMAAEKKARDQFREALKNLGDELLPVRAFGMSVLRQLVLDRSAVARENLESIISIFLDLVEDEDSFIYLNAVKGLSALTDVYAPQTLSRIAKRYMDKESLTLDYRVRIGEALMQTIHRSGQVFPKHGK</sequence>
<dbReference type="Pfam" id="PF23565">
    <property type="entry name" value="ARM_TANGO6"/>
    <property type="match status" value="1"/>
</dbReference>
<evidence type="ECO:0000256" key="3">
    <source>
        <dbReference type="SAM" id="MobiDB-lite"/>
    </source>
</evidence>
<accession>A0ABR4NDA0</accession>
<comment type="caution">
    <text evidence="6">The sequence shown here is derived from an EMBL/GenBank/DDBJ whole genome shotgun (WGS) entry which is preliminary data.</text>
</comment>
<dbReference type="InterPro" id="IPR016024">
    <property type="entry name" value="ARM-type_fold"/>
</dbReference>
<feature type="domain" description="RNA polymerase II assembly factor Rtp1 C-terminal" evidence="4">
    <location>
        <begin position="323"/>
        <end position="432"/>
    </location>
</feature>
<feature type="domain" description="TANGO6 HEAT repeat" evidence="5">
    <location>
        <begin position="4"/>
        <end position="124"/>
    </location>
</feature>
<dbReference type="SUPFAM" id="SSF48371">
    <property type="entry name" value="ARM repeat"/>
    <property type="match status" value="1"/>
</dbReference>
<reference evidence="6 7" key="1">
    <citation type="submission" date="2023-09" db="EMBL/GenBank/DDBJ databases">
        <title>Pangenome analysis of Batrachochytrium dendrobatidis and related Chytrids.</title>
        <authorList>
            <person name="Yacoub M.N."/>
            <person name="Stajich J.E."/>
            <person name="James T.Y."/>
        </authorList>
    </citation>
    <scope>NUCLEOTIDE SEQUENCE [LARGE SCALE GENOMIC DNA]</scope>
    <source>
        <strain evidence="6 7">JEL0888</strain>
    </source>
</reference>
<evidence type="ECO:0008006" key="8">
    <source>
        <dbReference type="Google" id="ProtNLM"/>
    </source>
</evidence>